<evidence type="ECO:0000256" key="1">
    <source>
        <dbReference type="ARBA" id="ARBA00011738"/>
    </source>
</evidence>
<keyword evidence="11" id="KW-1185">Reference proteome</keyword>
<dbReference type="AlphaFoldDB" id="A0A327ZWE6"/>
<protein>
    <recommendedName>
        <fullName evidence="3">Aminoglycoside N(6')-acetyltransferase type 1</fullName>
        <ecNumber evidence="2">2.3.1.82</ecNumber>
    </recommendedName>
    <alternativeName>
        <fullName evidence="7">Aminoglycoside resistance protein</fullName>
    </alternativeName>
</protein>
<dbReference type="Pfam" id="PF00583">
    <property type="entry name" value="Acetyltransf_1"/>
    <property type="match status" value="1"/>
</dbReference>
<dbReference type="RefSeq" id="WP_111714887.1">
    <property type="nucleotide sequence ID" value="NZ_CP073819.1"/>
</dbReference>
<dbReference type="CDD" id="cd04301">
    <property type="entry name" value="NAT_SF"/>
    <property type="match status" value="1"/>
</dbReference>
<dbReference type="EMBL" id="PZJH01000001">
    <property type="protein sequence ID" value="RAK46673.1"/>
    <property type="molecule type" value="Genomic_DNA"/>
</dbReference>
<dbReference type="EC" id="2.3.1.82" evidence="2"/>
<keyword evidence="5" id="KW-0046">Antibiotic resistance</keyword>
<feature type="domain" description="N-acetyltransferase" evidence="9">
    <location>
        <begin position="1"/>
        <end position="149"/>
    </location>
</feature>
<dbReference type="GO" id="GO:0047663">
    <property type="term" value="F:aminoglycoside 6'-N-acetyltransferase activity"/>
    <property type="evidence" value="ECO:0007669"/>
    <property type="project" value="UniProtKB-EC"/>
</dbReference>
<evidence type="ECO:0000313" key="11">
    <source>
        <dbReference type="Proteomes" id="UP000249808"/>
    </source>
</evidence>
<dbReference type="PANTHER" id="PTHR43420:SF51">
    <property type="entry name" value="PEPTIDYL-LYSINE N-ACETYLTRANSFERASE YIAC"/>
    <property type="match status" value="1"/>
</dbReference>
<organism evidence="10 11">
    <name type="scientific">Macrococcus epidermidis</name>
    <dbReference type="NCBI Taxonomy" id="1902580"/>
    <lineage>
        <taxon>Bacteria</taxon>
        <taxon>Bacillati</taxon>
        <taxon>Bacillota</taxon>
        <taxon>Bacilli</taxon>
        <taxon>Bacillales</taxon>
        <taxon>Staphylococcaceae</taxon>
        <taxon>Macrococcus</taxon>
    </lineage>
</organism>
<comment type="subunit">
    <text evidence="1">Homodimer.</text>
</comment>
<gene>
    <name evidence="10" type="ORF">BHU61_04220</name>
</gene>
<keyword evidence="6" id="KW-0012">Acyltransferase</keyword>
<dbReference type="InterPro" id="IPR000182">
    <property type="entry name" value="GNAT_dom"/>
</dbReference>
<dbReference type="PANTHER" id="PTHR43420">
    <property type="entry name" value="ACETYLTRANSFERASE"/>
    <property type="match status" value="1"/>
</dbReference>
<evidence type="ECO:0000256" key="4">
    <source>
        <dbReference type="ARBA" id="ARBA00022679"/>
    </source>
</evidence>
<dbReference type="NCBIfam" id="NF043067">
    <property type="entry name" value="AAC_6p_group_E"/>
    <property type="match status" value="1"/>
</dbReference>
<name>A0A327ZWE6_9STAP</name>
<comment type="catalytic activity">
    <reaction evidence="8">
        <text>kanamycin B + acetyl-CoA = N(6')-acetylkanamycin B + CoA + H(+)</text>
        <dbReference type="Rhea" id="RHEA:16449"/>
        <dbReference type="ChEBI" id="CHEBI:15378"/>
        <dbReference type="ChEBI" id="CHEBI:57287"/>
        <dbReference type="ChEBI" id="CHEBI:57288"/>
        <dbReference type="ChEBI" id="CHEBI:58390"/>
        <dbReference type="ChEBI" id="CHEBI:58549"/>
        <dbReference type="EC" id="2.3.1.82"/>
    </reaction>
</comment>
<evidence type="ECO:0000256" key="5">
    <source>
        <dbReference type="ARBA" id="ARBA00023251"/>
    </source>
</evidence>
<evidence type="ECO:0000313" key="10">
    <source>
        <dbReference type="EMBL" id="RAK46673.1"/>
    </source>
</evidence>
<dbReference type="InterPro" id="IPR050680">
    <property type="entry name" value="YpeA/RimI_acetyltransf"/>
</dbReference>
<evidence type="ECO:0000256" key="7">
    <source>
        <dbReference type="ARBA" id="ARBA00029660"/>
    </source>
</evidence>
<sequence length="149" mass="17296">MIQPLTLEKLDTVTNLALRLWPDNIYEDLIDEFKSLIHHDNQRVFLYHDNHLDVGFAHVSLRVDYVEGTDSSPVGFLEGIYVSPDYRNQGIARELIEACEHFAKDKGCTEFASDCELTNIDSILMHEKLGFEETNRIVCFKKKIERFKC</sequence>
<dbReference type="InterPro" id="IPR024170">
    <property type="entry name" value="Aminoglycoside_N6-AcTrfrase"/>
</dbReference>
<evidence type="ECO:0000259" key="9">
    <source>
        <dbReference type="PROSITE" id="PS51186"/>
    </source>
</evidence>
<evidence type="ECO:0000256" key="8">
    <source>
        <dbReference type="ARBA" id="ARBA00048923"/>
    </source>
</evidence>
<dbReference type="PIRSF" id="PIRSF000452">
    <property type="entry name" value="6-N-acetyltransf"/>
    <property type="match status" value="1"/>
</dbReference>
<evidence type="ECO:0000256" key="6">
    <source>
        <dbReference type="ARBA" id="ARBA00023315"/>
    </source>
</evidence>
<dbReference type="PROSITE" id="PS51186">
    <property type="entry name" value="GNAT"/>
    <property type="match status" value="1"/>
</dbReference>
<reference evidence="10 11" key="1">
    <citation type="journal article" date="2018" name="Front. Microbiol.">
        <title>Description and Comparative Genomics of Macrococcus caseolyticus subsp. hominis subsp. nov., Macrococcus goetzii sp. nov., Macrococcus epidermidis sp. nov., and Macrococcus bohemicus sp. nov., Novel Macrococci From Human Clinical Material With Virulence Potential and Suspected Uptake of Foreign DNA by Natural Transformation.</title>
        <authorList>
            <person name="Maslanova I."/>
            <person name="Wertheimer Z."/>
            <person name="Sedlacek I."/>
            <person name="Svec P."/>
            <person name="Indrakova A."/>
            <person name="Kovarovic V."/>
            <person name="Schumann P."/>
            <person name="Sproer C."/>
            <person name="Kralova S."/>
            <person name="Sedo O."/>
            <person name="Kristofova L."/>
            <person name="Vrbovska V."/>
            <person name="Fuzik T."/>
            <person name="Petras P."/>
            <person name="Zdrahal Z."/>
            <person name="Ruzickova V."/>
            <person name="Doskar J."/>
            <person name="Pantucek R."/>
        </authorList>
    </citation>
    <scope>NUCLEOTIDE SEQUENCE [LARGE SCALE GENOMIC DNA]</scope>
    <source>
        <strain evidence="10 11">01/688</strain>
    </source>
</reference>
<dbReference type="InterPro" id="IPR016181">
    <property type="entry name" value="Acyl_CoA_acyltransferase"/>
</dbReference>
<dbReference type="GO" id="GO:0046677">
    <property type="term" value="P:response to antibiotic"/>
    <property type="evidence" value="ECO:0007669"/>
    <property type="project" value="UniProtKB-KW"/>
</dbReference>
<dbReference type="Gene3D" id="3.40.630.30">
    <property type="match status" value="1"/>
</dbReference>
<evidence type="ECO:0000256" key="3">
    <source>
        <dbReference type="ARBA" id="ARBA00017677"/>
    </source>
</evidence>
<comment type="caution">
    <text evidence="10">The sequence shown here is derived from an EMBL/GenBank/DDBJ whole genome shotgun (WGS) entry which is preliminary data.</text>
</comment>
<proteinExistence type="predicted"/>
<evidence type="ECO:0000256" key="2">
    <source>
        <dbReference type="ARBA" id="ARBA00012888"/>
    </source>
</evidence>
<dbReference type="SUPFAM" id="SSF55729">
    <property type="entry name" value="Acyl-CoA N-acyltransferases (Nat)"/>
    <property type="match status" value="1"/>
</dbReference>
<keyword evidence="4 10" id="KW-0808">Transferase</keyword>
<accession>A0A327ZWE6</accession>
<dbReference type="Proteomes" id="UP000249808">
    <property type="component" value="Unassembled WGS sequence"/>
</dbReference>